<evidence type="ECO:0000313" key="1">
    <source>
        <dbReference type="EMBL" id="BAD31354.1"/>
    </source>
</evidence>
<reference evidence="2" key="2">
    <citation type="journal article" date="2008" name="Nucleic Acids Res.">
        <title>The rice annotation project database (RAP-DB): 2008 update.</title>
        <authorList>
            <consortium name="The rice annotation project (RAP)"/>
        </authorList>
    </citation>
    <scope>GENOME REANNOTATION</scope>
    <source>
        <strain evidence="2">cv. Nipponbare</strain>
    </source>
</reference>
<dbReference type="AlphaFoldDB" id="Q69QL7"/>
<sequence length="63" mass="7143">MWAQPLASPPVSDHVKGDFTSEDLLLWPTGRSLFLVLAVPGLAMHDMAKWDVWKKYVHAHDET</sequence>
<organism evidence="1 2">
    <name type="scientific">Oryza sativa subsp. japonica</name>
    <name type="common">Rice</name>
    <dbReference type="NCBI Taxonomy" id="39947"/>
    <lineage>
        <taxon>Eukaryota</taxon>
        <taxon>Viridiplantae</taxon>
        <taxon>Streptophyta</taxon>
        <taxon>Embryophyta</taxon>
        <taxon>Tracheophyta</taxon>
        <taxon>Spermatophyta</taxon>
        <taxon>Magnoliopsida</taxon>
        <taxon>Liliopsida</taxon>
        <taxon>Poales</taxon>
        <taxon>Poaceae</taxon>
        <taxon>BOP clade</taxon>
        <taxon>Oryzoideae</taxon>
        <taxon>Oryzeae</taxon>
        <taxon>Oryzinae</taxon>
        <taxon>Oryza</taxon>
        <taxon>Oryza sativa</taxon>
    </lineage>
</organism>
<reference evidence="2" key="1">
    <citation type="journal article" date="2005" name="Nature">
        <title>The map-based sequence of the rice genome.</title>
        <authorList>
            <consortium name="International rice genome sequencing project (IRGSP)"/>
            <person name="Matsumoto T."/>
            <person name="Wu J."/>
            <person name="Kanamori H."/>
            <person name="Katayose Y."/>
            <person name="Fujisawa M."/>
            <person name="Namiki N."/>
            <person name="Mizuno H."/>
            <person name="Yamamoto K."/>
            <person name="Antonio B.A."/>
            <person name="Baba T."/>
            <person name="Sakata K."/>
            <person name="Nagamura Y."/>
            <person name="Aoki H."/>
            <person name="Arikawa K."/>
            <person name="Arita K."/>
            <person name="Bito T."/>
            <person name="Chiden Y."/>
            <person name="Fujitsuka N."/>
            <person name="Fukunaka R."/>
            <person name="Hamada M."/>
            <person name="Harada C."/>
            <person name="Hayashi A."/>
            <person name="Hijishita S."/>
            <person name="Honda M."/>
            <person name="Hosokawa S."/>
            <person name="Ichikawa Y."/>
            <person name="Idonuma A."/>
            <person name="Iijima M."/>
            <person name="Ikeda M."/>
            <person name="Ikeno M."/>
            <person name="Ito K."/>
            <person name="Ito S."/>
            <person name="Ito T."/>
            <person name="Ito Y."/>
            <person name="Ito Y."/>
            <person name="Iwabuchi A."/>
            <person name="Kamiya K."/>
            <person name="Karasawa W."/>
            <person name="Kurita K."/>
            <person name="Katagiri S."/>
            <person name="Kikuta A."/>
            <person name="Kobayashi H."/>
            <person name="Kobayashi N."/>
            <person name="Machita K."/>
            <person name="Maehara T."/>
            <person name="Masukawa M."/>
            <person name="Mizubayashi T."/>
            <person name="Mukai Y."/>
            <person name="Nagasaki H."/>
            <person name="Nagata Y."/>
            <person name="Naito S."/>
            <person name="Nakashima M."/>
            <person name="Nakama Y."/>
            <person name="Nakamichi Y."/>
            <person name="Nakamura M."/>
            <person name="Meguro A."/>
            <person name="Negishi M."/>
            <person name="Ohta I."/>
            <person name="Ohta T."/>
            <person name="Okamoto M."/>
            <person name="Ono N."/>
            <person name="Saji S."/>
            <person name="Sakaguchi M."/>
            <person name="Sakai K."/>
            <person name="Shibata M."/>
            <person name="Shimokawa T."/>
            <person name="Song J."/>
            <person name="Takazaki Y."/>
            <person name="Terasawa K."/>
            <person name="Tsugane M."/>
            <person name="Tsuji K."/>
            <person name="Ueda S."/>
            <person name="Waki K."/>
            <person name="Yamagata H."/>
            <person name="Yamamoto M."/>
            <person name="Yamamoto S."/>
            <person name="Yamane H."/>
            <person name="Yoshiki S."/>
            <person name="Yoshihara R."/>
            <person name="Yukawa K."/>
            <person name="Zhong H."/>
            <person name="Yano M."/>
            <person name="Yuan Q."/>
            <person name="Ouyang S."/>
            <person name="Liu J."/>
            <person name="Jones K.M."/>
            <person name="Gansberger K."/>
            <person name="Moffat K."/>
            <person name="Hill J."/>
            <person name="Bera J."/>
            <person name="Fadrosh D."/>
            <person name="Jin S."/>
            <person name="Johri S."/>
            <person name="Kim M."/>
            <person name="Overton L."/>
            <person name="Reardon M."/>
            <person name="Tsitrin T."/>
            <person name="Vuong H."/>
            <person name="Weaver B."/>
            <person name="Ciecko A."/>
            <person name="Tallon L."/>
            <person name="Jackson J."/>
            <person name="Pai G."/>
            <person name="Aken S.V."/>
            <person name="Utterback T."/>
            <person name="Reidmuller S."/>
            <person name="Feldblyum T."/>
            <person name="Hsiao J."/>
            <person name="Zismann V."/>
            <person name="Iobst S."/>
            <person name="de Vazeille A.R."/>
            <person name="Buell C.R."/>
            <person name="Ying K."/>
            <person name="Li Y."/>
            <person name="Lu T."/>
            <person name="Huang Y."/>
            <person name="Zhao Q."/>
            <person name="Feng Q."/>
            <person name="Zhang L."/>
            <person name="Zhu J."/>
            <person name="Weng Q."/>
            <person name="Mu J."/>
            <person name="Lu Y."/>
            <person name="Fan D."/>
            <person name="Liu Y."/>
            <person name="Guan J."/>
            <person name="Zhang Y."/>
            <person name="Yu S."/>
            <person name="Liu X."/>
            <person name="Zhang Y."/>
            <person name="Hong G."/>
            <person name="Han B."/>
            <person name="Choisne N."/>
            <person name="Demange N."/>
            <person name="Orjeda G."/>
            <person name="Samain S."/>
            <person name="Cattolico L."/>
            <person name="Pelletier E."/>
            <person name="Couloux A."/>
            <person name="Segurens B."/>
            <person name="Wincker P."/>
            <person name="D'Hont A."/>
            <person name="Scarpelli C."/>
            <person name="Weissenbach J."/>
            <person name="Salanoubat M."/>
            <person name="Quetier F."/>
            <person name="Yu Y."/>
            <person name="Kim H.R."/>
            <person name="Rambo T."/>
            <person name="Currie J."/>
            <person name="Collura K."/>
            <person name="Luo M."/>
            <person name="Yang T."/>
            <person name="Ammiraju J.S.S."/>
            <person name="Engler F."/>
            <person name="Soderlund C."/>
            <person name="Wing R.A."/>
            <person name="Palmer L.E."/>
            <person name="de la Bastide M."/>
            <person name="Spiegel L."/>
            <person name="Nascimento L."/>
            <person name="Zutavern T."/>
            <person name="O'Shaughnessy A."/>
            <person name="Dike S."/>
            <person name="Dedhia N."/>
            <person name="Preston R."/>
            <person name="Balija V."/>
            <person name="McCombie W.R."/>
            <person name="Chow T."/>
            <person name="Chen H."/>
            <person name="Chung M."/>
            <person name="Chen C."/>
            <person name="Shaw J."/>
            <person name="Wu H."/>
            <person name="Hsiao K."/>
            <person name="Chao Y."/>
            <person name="Chu M."/>
            <person name="Cheng C."/>
            <person name="Hour A."/>
            <person name="Lee P."/>
            <person name="Lin S."/>
            <person name="Lin Y."/>
            <person name="Liou J."/>
            <person name="Liu S."/>
            <person name="Hsing Y."/>
            <person name="Raghuvanshi S."/>
            <person name="Mohanty A."/>
            <person name="Bharti A.K."/>
            <person name="Gaur A."/>
            <person name="Gupta V."/>
            <person name="Kumar D."/>
            <person name="Ravi V."/>
            <person name="Vij S."/>
            <person name="Kapur A."/>
            <person name="Khurana P."/>
            <person name="Khurana P."/>
            <person name="Khurana J.P."/>
            <person name="Tyagi A.K."/>
            <person name="Gaikwad K."/>
            <person name="Singh A."/>
            <person name="Dalal V."/>
            <person name="Srivastava S."/>
            <person name="Dixit A."/>
            <person name="Pal A.K."/>
            <person name="Ghazi I.A."/>
            <person name="Yadav M."/>
            <person name="Pandit A."/>
            <person name="Bhargava A."/>
            <person name="Sureshbabu K."/>
            <person name="Batra K."/>
            <person name="Sharma T.R."/>
            <person name="Mohapatra T."/>
            <person name="Singh N.K."/>
            <person name="Messing J."/>
            <person name="Nelson A.B."/>
            <person name="Fuks G."/>
            <person name="Kavchok S."/>
            <person name="Keizer G."/>
            <person name="Linton E."/>
            <person name="Llaca V."/>
            <person name="Song R."/>
            <person name="Tanyolac B."/>
            <person name="Young S."/>
            <person name="Ho-Il K."/>
            <person name="Hahn J.H."/>
            <person name="Sangsakoo G."/>
            <person name="Vanavichit A."/>
            <person name="de Mattos Luiz.A.T."/>
            <person name="Zimmer P.D."/>
            <person name="Malone G."/>
            <person name="Dellagostin O."/>
            <person name="de Oliveira A.C."/>
            <person name="Bevan M."/>
            <person name="Bancroft I."/>
            <person name="Minx P."/>
            <person name="Cordum H."/>
            <person name="Wilson R."/>
            <person name="Cheng Z."/>
            <person name="Jin W."/>
            <person name="Jiang J."/>
            <person name="Leong S.A."/>
            <person name="Iwama H."/>
            <person name="Gojobori T."/>
            <person name="Itoh T."/>
            <person name="Niimura Y."/>
            <person name="Fujii Y."/>
            <person name="Habara T."/>
            <person name="Sakai H."/>
            <person name="Sato Y."/>
            <person name="Wilson G."/>
            <person name="Kumar K."/>
            <person name="McCouch S."/>
            <person name="Juretic N."/>
            <person name="Hoen D."/>
            <person name="Wright S."/>
            <person name="Bruskiewich R."/>
            <person name="Bureau T."/>
            <person name="Miyao A."/>
            <person name="Hirochika H."/>
            <person name="Nishikawa T."/>
            <person name="Kadowaki K."/>
            <person name="Sugiura M."/>
            <person name="Burr B."/>
            <person name="Sasaki T."/>
        </authorList>
    </citation>
    <scope>NUCLEOTIDE SEQUENCE [LARGE SCALE GENOMIC DNA]</scope>
    <source>
        <strain evidence="2">cv. Nipponbare</strain>
    </source>
</reference>
<proteinExistence type="predicted"/>
<name>Q69QL7_ORYSJ</name>
<accession>Q69QL7</accession>
<gene>
    <name evidence="1" type="primary">OSJNBa0024L18.25</name>
</gene>
<protein>
    <submittedName>
        <fullName evidence="1">Uncharacterized protein</fullName>
    </submittedName>
</protein>
<dbReference type="Proteomes" id="UP000000763">
    <property type="component" value="Chromosome 7"/>
</dbReference>
<evidence type="ECO:0000313" key="2">
    <source>
        <dbReference type="Proteomes" id="UP000000763"/>
    </source>
</evidence>
<dbReference type="EMBL" id="AP005409">
    <property type="protein sequence ID" value="BAD31354.1"/>
    <property type="molecule type" value="Genomic_DNA"/>
</dbReference>